<evidence type="ECO:0000313" key="5">
    <source>
        <dbReference type="Proteomes" id="UP000184204"/>
    </source>
</evidence>
<organism evidence="3 5">
    <name type="scientific">Anaerotignum propionicum DSM 1682</name>
    <dbReference type="NCBI Taxonomy" id="991789"/>
    <lineage>
        <taxon>Bacteria</taxon>
        <taxon>Bacillati</taxon>
        <taxon>Bacillota</taxon>
        <taxon>Clostridia</taxon>
        <taxon>Lachnospirales</taxon>
        <taxon>Anaerotignaceae</taxon>
        <taxon>Anaerotignum</taxon>
    </lineage>
</organism>
<feature type="transmembrane region" description="Helical" evidence="1">
    <location>
        <begin position="45"/>
        <end position="64"/>
    </location>
</feature>
<dbReference type="Proteomes" id="UP000068026">
    <property type="component" value="Chromosome"/>
</dbReference>
<evidence type="ECO:0008006" key="6">
    <source>
        <dbReference type="Google" id="ProtNLM"/>
    </source>
</evidence>
<reference evidence="2 4" key="1">
    <citation type="journal article" date="2016" name="Genome Announc.">
        <title>Complete Genome Sequence of the Amino Acid-Fermenting Clostridium propionicum X2 (DSM 1682).</title>
        <authorList>
            <person name="Poehlein A."/>
            <person name="Schlien K."/>
            <person name="Chowdhury N.P."/>
            <person name="Gottschalk G."/>
            <person name="Buckel W."/>
            <person name="Daniel R."/>
        </authorList>
    </citation>
    <scope>NUCLEOTIDE SEQUENCE [LARGE SCALE GENOMIC DNA]</scope>
    <source>
        <strain evidence="2 4">X2</strain>
    </source>
</reference>
<sequence length="65" mass="7436">MSWKNKKIILKTMVWCGIYSALGGLWQALEYMIYGQAISSYEDTVVGIIVTFAIYKLFMNGISFE</sequence>
<evidence type="ECO:0000313" key="3">
    <source>
        <dbReference type="EMBL" id="SHE44025.1"/>
    </source>
</evidence>
<gene>
    <name evidence="2" type="ORF">CPRO_07640</name>
    <name evidence="3" type="ORF">SAMN02745151_00715</name>
</gene>
<feature type="transmembrane region" description="Helical" evidence="1">
    <location>
        <begin position="12"/>
        <end position="33"/>
    </location>
</feature>
<accession>A0A0X8VCP1</accession>
<keyword evidence="1" id="KW-1133">Transmembrane helix</keyword>
<evidence type="ECO:0000313" key="2">
    <source>
        <dbReference type="EMBL" id="AMJ40365.1"/>
    </source>
</evidence>
<protein>
    <recommendedName>
        <fullName evidence="6">GtrA-like protein</fullName>
    </recommendedName>
</protein>
<evidence type="ECO:0000256" key="1">
    <source>
        <dbReference type="SAM" id="Phobius"/>
    </source>
</evidence>
<proteinExistence type="predicted"/>
<keyword evidence="4" id="KW-1185">Reference proteome</keyword>
<dbReference type="RefSeq" id="WP_143148964.1">
    <property type="nucleotide sequence ID" value="NZ_CP014223.1"/>
</dbReference>
<reference evidence="5" key="3">
    <citation type="submission" date="2016-11" db="EMBL/GenBank/DDBJ databases">
        <authorList>
            <person name="Jaros S."/>
            <person name="Januszkiewicz K."/>
            <person name="Wedrychowicz H."/>
        </authorList>
    </citation>
    <scope>NUCLEOTIDE SEQUENCE [LARGE SCALE GENOMIC DNA]</scope>
    <source>
        <strain evidence="5">DSM 1682</strain>
    </source>
</reference>
<dbReference type="EMBL" id="FQUA01000002">
    <property type="protein sequence ID" value="SHE44025.1"/>
    <property type="molecule type" value="Genomic_DNA"/>
</dbReference>
<keyword evidence="1" id="KW-0472">Membrane</keyword>
<evidence type="ECO:0000313" key="4">
    <source>
        <dbReference type="Proteomes" id="UP000068026"/>
    </source>
</evidence>
<name>A0A0X8VCP1_ANAPI</name>
<reference evidence="4" key="2">
    <citation type="submission" date="2016-01" db="EMBL/GenBank/DDBJ databases">
        <authorList>
            <person name="Poehlein A."/>
            <person name="Schlien K."/>
            <person name="Gottschalk G."/>
            <person name="Buckel W."/>
            <person name="Daniel R."/>
        </authorList>
    </citation>
    <scope>NUCLEOTIDE SEQUENCE [LARGE SCALE GENOMIC DNA]</scope>
    <source>
        <strain evidence="4">X2</strain>
    </source>
</reference>
<keyword evidence="1" id="KW-0812">Transmembrane</keyword>
<dbReference type="EMBL" id="CP014223">
    <property type="protein sequence ID" value="AMJ40365.1"/>
    <property type="molecule type" value="Genomic_DNA"/>
</dbReference>
<reference evidence="3" key="4">
    <citation type="submission" date="2016-11" db="EMBL/GenBank/DDBJ databases">
        <authorList>
            <person name="Varghese N."/>
            <person name="Submissions S."/>
        </authorList>
    </citation>
    <scope>NUCLEOTIDE SEQUENCE</scope>
    <source>
        <strain evidence="3">DSM 1682</strain>
    </source>
</reference>
<dbReference type="KEGG" id="cpro:CPRO_07640"/>
<dbReference type="Proteomes" id="UP000184204">
    <property type="component" value="Unassembled WGS sequence"/>
</dbReference>
<dbReference type="AlphaFoldDB" id="A0A0X8VCP1"/>